<dbReference type="SMART" id="SM00186">
    <property type="entry name" value="FBG"/>
    <property type="match status" value="1"/>
</dbReference>
<keyword evidence="6" id="KW-1185">Reference proteome</keyword>
<protein>
    <recommendedName>
        <fullName evidence="4">Fibrinogen C-terminal domain-containing protein</fullName>
    </recommendedName>
</protein>
<comment type="caution">
    <text evidence="5">The sequence shown here is derived from an EMBL/GenBank/DDBJ whole genome shotgun (WGS) entry which is preliminary data.</text>
</comment>
<keyword evidence="2" id="KW-0175">Coiled coil</keyword>
<reference evidence="5" key="1">
    <citation type="thesis" date="2020" institute="ProQuest LLC" country="789 East Eisenhower Parkway, Ann Arbor, MI, USA">
        <title>Comparative Genomics and Chromosome Evolution.</title>
        <authorList>
            <person name="Mudd A.B."/>
        </authorList>
    </citation>
    <scope>NUCLEOTIDE SEQUENCE</scope>
    <source>
        <strain evidence="5">HN-11 Male</strain>
        <tissue evidence="5">Kidney and liver</tissue>
    </source>
</reference>
<dbReference type="InterPro" id="IPR050373">
    <property type="entry name" value="Fibrinogen_C-term_domain"/>
</dbReference>
<dbReference type="PROSITE" id="PS00514">
    <property type="entry name" value="FIBRINOGEN_C_1"/>
    <property type="match status" value="1"/>
</dbReference>
<dbReference type="InterPro" id="IPR014716">
    <property type="entry name" value="Fibrinogen_a/b/g_C_1"/>
</dbReference>
<feature type="domain" description="Fibrinogen C-terminal" evidence="4">
    <location>
        <begin position="180"/>
        <end position="393"/>
    </location>
</feature>
<dbReference type="OrthoDB" id="7871457at2759"/>
<dbReference type="Pfam" id="PF00147">
    <property type="entry name" value="Fibrinogen_C"/>
    <property type="match status" value="1"/>
</dbReference>
<sequence>MVALNDHHSHQPPQYTTHGDSAFRGCGEYSNQVLANGKCKIIAILPQQDGQRCPDIFRCSDEVSYWLHENAERKQDILQMRELIAELQEELRNHRHRLRVLEHQPEVGSYNSSLAHRVQSLEIWASESSTLQRLQATFIYDIQAQVRNLSLLLDGATWNSTCPIPAALRAQRPPQAAAMKQTKPCHSDCSNLYYNGIRSSGVYTIMPSSGGSPLEVFCDMETQGGGWTVIQRRRDGSISFNRTWKEYKEGFGDLKSEFWIGNENIHKITSRGGFSLRIDMEDWDGEHKYVLYREFSIESEANHYRLHVSAPNGTAQDSFAWYHDKRSFSVPRSGNLCADISHGGWWYYQCFYSNLNGVYYVGGKYVKGRKTMGPDGIVWYSWKNTDYYSRKSP</sequence>
<dbReference type="InterPro" id="IPR002181">
    <property type="entry name" value="Fibrinogen_a/b/g_C_dom"/>
</dbReference>
<dbReference type="NCBIfam" id="NF040941">
    <property type="entry name" value="GGGWT_bact"/>
    <property type="match status" value="1"/>
</dbReference>
<dbReference type="GO" id="GO:0005615">
    <property type="term" value="C:extracellular space"/>
    <property type="evidence" value="ECO:0007669"/>
    <property type="project" value="TreeGrafter"/>
</dbReference>
<dbReference type="Proteomes" id="UP000770717">
    <property type="component" value="Unassembled WGS sequence"/>
</dbReference>
<evidence type="ECO:0000256" key="2">
    <source>
        <dbReference type="SAM" id="Coils"/>
    </source>
</evidence>
<dbReference type="CDD" id="cd00087">
    <property type="entry name" value="FReD"/>
    <property type="match status" value="1"/>
</dbReference>
<keyword evidence="1" id="KW-1015">Disulfide bond</keyword>
<feature type="region of interest" description="Disordered" evidence="3">
    <location>
        <begin position="1"/>
        <end position="20"/>
    </location>
</feature>
<dbReference type="PANTHER" id="PTHR19143">
    <property type="entry name" value="FIBRINOGEN/TENASCIN/ANGIOPOEITIN"/>
    <property type="match status" value="1"/>
</dbReference>
<evidence type="ECO:0000313" key="6">
    <source>
        <dbReference type="Proteomes" id="UP000770717"/>
    </source>
</evidence>
<dbReference type="InterPro" id="IPR020837">
    <property type="entry name" value="Fibrinogen_CS"/>
</dbReference>
<feature type="coiled-coil region" evidence="2">
    <location>
        <begin position="70"/>
        <end position="104"/>
    </location>
</feature>
<dbReference type="SUPFAM" id="SSF56496">
    <property type="entry name" value="Fibrinogen C-terminal domain-like"/>
    <property type="match status" value="1"/>
</dbReference>
<evidence type="ECO:0000256" key="3">
    <source>
        <dbReference type="SAM" id="MobiDB-lite"/>
    </source>
</evidence>
<evidence type="ECO:0000313" key="5">
    <source>
        <dbReference type="EMBL" id="KAG9469679.1"/>
    </source>
</evidence>
<organism evidence="5 6">
    <name type="scientific">Eleutherodactylus coqui</name>
    <name type="common">Puerto Rican coqui</name>
    <dbReference type="NCBI Taxonomy" id="57060"/>
    <lineage>
        <taxon>Eukaryota</taxon>
        <taxon>Metazoa</taxon>
        <taxon>Chordata</taxon>
        <taxon>Craniata</taxon>
        <taxon>Vertebrata</taxon>
        <taxon>Euteleostomi</taxon>
        <taxon>Amphibia</taxon>
        <taxon>Batrachia</taxon>
        <taxon>Anura</taxon>
        <taxon>Neobatrachia</taxon>
        <taxon>Hyloidea</taxon>
        <taxon>Eleutherodactylidae</taxon>
        <taxon>Eleutherodactylinae</taxon>
        <taxon>Eleutherodactylus</taxon>
        <taxon>Eleutherodactylus</taxon>
    </lineage>
</organism>
<dbReference type="EMBL" id="WNTK01000455">
    <property type="protein sequence ID" value="KAG9469679.1"/>
    <property type="molecule type" value="Genomic_DNA"/>
</dbReference>
<gene>
    <name evidence="5" type="ORF">GDO78_019937</name>
</gene>
<name>A0A8J6EIS9_ELECQ</name>
<dbReference type="InterPro" id="IPR036056">
    <property type="entry name" value="Fibrinogen-like_C"/>
</dbReference>
<dbReference type="PANTHER" id="PTHR19143:SF466">
    <property type="entry name" value="FIBRINOGEN C-TERMINAL DOMAIN-CONTAINING PROTEIN"/>
    <property type="match status" value="1"/>
</dbReference>
<evidence type="ECO:0000256" key="1">
    <source>
        <dbReference type="ARBA" id="ARBA00023157"/>
    </source>
</evidence>
<dbReference type="Gene3D" id="3.90.215.10">
    <property type="entry name" value="Gamma Fibrinogen, chain A, domain 1"/>
    <property type="match status" value="1"/>
</dbReference>
<proteinExistence type="predicted"/>
<evidence type="ECO:0000259" key="4">
    <source>
        <dbReference type="PROSITE" id="PS51406"/>
    </source>
</evidence>
<dbReference type="AlphaFoldDB" id="A0A8J6EIS9"/>
<accession>A0A8J6EIS9</accession>
<dbReference type="PROSITE" id="PS51406">
    <property type="entry name" value="FIBRINOGEN_C_2"/>
    <property type="match status" value="1"/>
</dbReference>